<dbReference type="GO" id="GO:0005975">
    <property type="term" value="P:carbohydrate metabolic process"/>
    <property type="evidence" value="ECO:0007669"/>
    <property type="project" value="InterPro"/>
</dbReference>
<sequence>MVPEWVQDAVFYQIFPERFRNGDPTNDPPGTLPWGGIPDRENFFGGDLRGIIEKLDYLQDLGVTALYLNPIFQAGTNHKYDTHDYFRIDPAFGDDEVFDELVRELHGRGMRLILDGVFNHCGDGFGPFQDLLKNGEASPYKDWFTPYSFPLQQEPHPNYGTCGNCAYLPRLNCRNPEVEAFVHRVTLHWLARGIDGWRLDVPYEVHTDFWVRFREVVKSRFPDAYLVAEEWRDPYALIQGDSFDGAMHYRLRDLGFDFILKNALTADAFARALTTLRERVPEEIEQGMLTLLGSHDTARLLTECGGNIESAKLLYTLLLTYPGAPMIYYGDENGMMGANDPGCRAPMEWDETKWNPGLRDHVRRLIALRREHPELRRGTFRVRYAEDRLVMFERSSEEGTILVVLNNTYVPRRVTIPAYLPEGLTLVNILDGTQVRVVRNSLPFDSLPARSSLILKTAPVGERVASREAVAG</sequence>
<dbReference type="CDD" id="cd11338">
    <property type="entry name" value="AmyAc_CMD"/>
    <property type="match status" value="1"/>
</dbReference>
<dbReference type="PANTHER" id="PTHR10357">
    <property type="entry name" value="ALPHA-AMYLASE FAMILY MEMBER"/>
    <property type="match status" value="1"/>
</dbReference>
<geneLocation type="plasmid" evidence="4 5">
    <name>pDGEO02</name>
</geneLocation>
<evidence type="ECO:0000256" key="1">
    <source>
        <dbReference type="ARBA" id="ARBA00022801"/>
    </source>
</evidence>
<gene>
    <name evidence="4" type="ORF">Dgeo_2916</name>
</gene>
<evidence type="ECO:0000313" key="4">
    <source>
        <dbReference type="EMBL" id="ABW34959.1"/>
    </source>
</evidence>
<dbReference type="GO" id="GO:0016798">
    <property type="term" value="F:hydrolase activity, acting on glycosyl bonds"/>
    <property type="evidence" value="ECO:0007669"/>
    <property type="project" value="UniProtKB-KW"/>
</dbReference>
<dbReference type="RefSeq" id="WP_012173420.1">
    <property type="nucleotide sequence ID" value="NC_009939.1"/>
</dbReference>
<protein>
    <submittedName>
        <fullName evidence="4">Alpha-amylase</fullName>
    </submittedName>
</protein>
<name>A8ZR50_DEIGD</name>
<dbReference type="InterPro" id="IPR045857">
    <property type="entry name" value="O16G_dom_2"/>
</dbReference>
<dbReference type="AlphaFoldDB" id="A8ZR50"/>
<dbReference type="InterPro" id="IPR017853">
    <property type="entry name" value="GH"/>
</dbReference>
<dbReference type="SUPFAM" id="SSF51445">
    <property type="entry name" value="(Trans)glycosidases"/>
    <property type="match status" value="1"/>
</dbReference>
<dbReference type="CAZy" id="GH13">
    <property type="family name" value="Glycoside Hydrolase Family 13"/>
</dbReference>
<dbReference type="InterPro" id="IPR006047">
    <property type="entry name" value="GH13_cat_dom"/>
</dbReference>
<dbReference type="SMART" id="SM00642">
    <property type="entry name" value="Aamy"/>
    <property type="match status" value="1"/>
</dbReference>
<feature type="domain" description="Glycosyl hydrolase family 13 catalytic" evidence="3">
    <location>
        <begin position="13"/>
        <end position="369"/>
    </location>
</feature>
<evidence type="ECO:0000256" key="2">
    <source>
        <dbReference type="ARBA" id="ARBA00023295"/>
    </source>
</evidence>
<organism evidence="4 5">
    <name type="scientific">Deinococcus geothermalis (strain DSM 11300 / CIP 105573 / AG-3a)</name>
    <dbReference type="NCBI Taxonomy" id="319795"/>
    <lineage>
        <taxon>Bacteria</taxon>
        <taxon>Thermotogati</taxon>
        <taxon>Deinococcota</taxon>
        <taxon>Deinococci</taxon>
        <taxon>Deinococcales</taxon>
        <taxon>Deinococcaceae</taxon>
        <taxon>Deinococcus</taxon>
    </lineage>
</organism>
<dbReference type="EMBL" id="CP000856">
    <property type="protein sequence ID" value="ABW34959.1"/>
    <property type="molecule type" value="Genomic_DNA"/>
</dbReference>
<reference evidence="4" key="1">
    <citation type="submission" date="2007-10" db="EMBL/GenBank/DDBJ databases">
        <title>Complete sequence of Plasmid2 pDGEO02 of Deinococcus geothermalis DSM 11300.</title>
        <authorList>
            <consortium name="US DOE Joint Genome Institute"/>
            <person name="Copeland A."/>
            <person name="Lucas S."/>
            <person name="Lapidus A."/>
            <person name="Barry K."/>
            <person name="Detter J.C."/>
            <person name="Glavina del Rio T."/>
            <person name="Hammon N."/>
            <person name="Israni S."/>
            <person name="Dalin E."/>
            <person name="Tice H."/>
            <person name="Pitluck S."/>
            <person name="Brettin T."/>
            <person name="Bruce D."/>
            <person name="Han C."/>
            <person name="Tapia R."/>
            <person name="Saunders E."/>
            <person name="Gilna P."/>
            <person name="Schmutz J."/>
            <person name="Larimer F."/>
            <person name="Land M."/>
            <person name="Hauser L."/>
            <person name="Kyrpides N."/>
            <person name="Kim E."/>
            <person name="Daly M.J."/>
            <person name="Fredrickson J.K."/>
            <person name="Makarova K.S."/>
            <person name="Gaidamakova E.K."/>
            <person name="Zhai M."/>
            <person name="Richardson P."/>
        </authorList>
    </citation>
    <scope>NUCLEOTIDE SEQUENCE [LARGE SCALE GENOMIC DNA]</scope>
    <source>
        <strain evidence="4">DSM 11300</strain>
        <plasmid evidence="4">pDGEO02</plasmid>
    </source>
</reference>
<keyword evidence="4" id="KW-0614">Plasmid</keyword>
<evidence type="ECO:0000313" key="5">
    <source>
        <dbReference type="Proteomes" id="UP000002431"/>
    </source>
</evidence>
<keyword evidence="2" id="KW-0326">Glycosidase</keyword>
<dbReference type="KEGG" id="dge:Dgeo_2916"/>
<keyword evidence="5" id="KW-1185">Reference proteome</keyword>
<proteinExistence type="predicted"/>
<dbReference type="SUPFAM" id="SSF51011">
    <property type="entry name" value="Glycosyl hydrolase domain"/>
    <property type="match status" value="1"/>
</dbReference>
<accession>A8ZR50</accession>
<evidence type="ECO:0000259" key="3">
    <source>
        <dbReference type="SMART" id="SM00642"/>
    </source>
</evidence>
<dbReference type="Gene3D" id="3.90.400.10">
    <property type="entry name" value="Oligo-1,6-glucosidase, Domain 2"/>
    <property type="match status" value="1"/>
</dbReference>
<dbReference type="Proteomes" id="UP000002431">
    <property type="component" value="Plasmid pDGEO02"/>
</dbReference>
<dbReference type="Gene3D" id="3.20.20.80">
    <property type="entry name" value="Glycosidases"/>
    <property type="match status" value="1"/>
</dbReference>
<dbReference type="Gene3D" id="2.60.40.1180">
    <property type="entry name" value="Golgi alpha-mannosidase II"/>
    <property type="match status" value="1"/>
</dbReference>
<keyword evidence="1" id="KW-0378">Hydrolase</keyword>
<dbReference type="PANTHER" id="PTHR10357:SF210">
    <property type="entry name" value="MALTODEXTRIN GLUCOSIDASE"/>
    <property type="match status" value="1"/>
</dbReference>
<dbReference type="Pfam" id="PF00128">
    <property type="entry name" value="Alpha-amylase"/>
    <property type="match status" value="1"/>
</dbReference>
<dbReference type="InterPro" id="IPR013780">
    <property type="entry name" value="Glyco_hydro_b"/>
</dbReference>
<dbReference type="HOGENOM" id="CLU_006462_6_3_0"/>